<dbReference type="Gene3D" id="3.40.50.300">
    <property type="entry name" value="P-loop containing nucleotide triphosphate hydrolases"/>
    <property type="match status" value="1"/>
</dbReference>
<dbReference type="EMBL" id="SNRY01008154">
    <property type="protein sequence ID" value="KAA6309049.1"/>
    <property type="molecule type" value="Genomic_DNA"/>
</dbReference>
<evidence type="ECO:0000313" key="1">
    <source>
        <dbReference type="EMBL" id="KAA6309049.1"/>
    </source>
</evidence>
<protein>
    <submittedName>
        <fullName evidence="1">Uncharacterized protein</fullName>
    </submittedName>
</protein>
<accession>A0A5J4PKM4</accession>
<gene>
    <name evidence="1" type="ORF">EZS27_039389</name>
</gene>
<sequence length="246" mass="29155">MKQRIIIKDKYKITLFVNIWDENKSDWITIKRPQSFLNEAILTRIAFCVRIGAFRTRLVISDYKILCLDDLLISLDMGNRDKIIQLILNIEDKLSLKFFDDFQKLIFTHDKAFFNLCKQRINLSRKSEDWIFKEMYWDTDIIPHRPFLDNSTDDGFERAEKHLKAFDYPAAANALRQGLEKLIFNFLPDNERYMLKEGKTTVKTLEGMLTSLKKILETNKQDTKIQFVLVRHIIKVVKQLVMDKIA</sequence>
<name>A0A5J4PKM4_9ZZZZ</name>
<dbReference type="SUPFAM" id="SSF52540">
    <property type="entry name" value="P-loop containing nucleoside triphosphate hydrolases"/>
    <property type="match status" value="1"/>
</dbReference>
<proteinExistence type="predicted"/>
<dbReference type="AlphaFoldDB" id="A0A5J4PKM4"/>
<reference evidence="1" key="1">
    <citation type="submission" date="2019-03" db="EMBL/GenBank/DDBJ databases">
        <title>Single cell metagenomics reveals metabolic interactions within the superorganism composed of flagellate Streblomastix strix and complex community of Bacteroidetes bacteria on its surface.</title>
        <authorList>
            <person name="Treitli S.C."/>
            <person name="Kolisko M."/>
            <person name="Husnik F."/>
            <person name="Keeling P."/>
            <person name="Hampl V."/>
        </authorList>
    </citation>
    <scope>NUCLEOTIDE SEQUENCE</scope>
    <source>
        <strain evidence="1">STM</strain>
    </source>
</reference>
<organism evidence="1">
    <name type="scientific">termite gut metagenome</name>
    <dbReference type="NCBI Taxonomy" id="433724"/>
    <lineage>
        <taxon>unclassified sequences</taxon>
        <taxon>metagenomes</taxon>
        <taxon>organismal metagenomes</taxon>
    </lineage>
</organism>
<comment type="caution">
    <text evidence="1">The sequence shown here is derived from an EMBL/GenBank/DDBJ whole genome shotgun (WGS) entry which is preliminary data.</text>
</comment>
<dbReference type="InterPro" id="IPR027417">
    <property type="entry name" value="P-loop_NTPase"/>
</dbReference>